<dbReference type="OrthoDB" id="5642573at2"/>
<dbReference type="Gene3D" id="3.40.50.150">
    <property type="entry name" value="Vaccinia Virus protein VP39"/>
    <property type="match status" value="1"/>
</dbReference>
<dbReference type="SUPFAM" id="SSF53335">
    <property type="entry name" value="S-adenosyl-L-methionine-dependent methyltransferases"/>
    <property type="match status" value="1"/>
</dbReference>
<comment type="caution">
    <text evidence="1">The sequence shown here is derived from an EMBL/GenBank/DDBJ whole genome shotgun (WGS) entry which is preliminary data.</text>
</comment>
<dbReference type="InterPro" id="IPR029063">
    <property type="entry name" value="SAM-dependent_MTases_sf"/>
</dbReference>
<evidence type="ECO:0000313" key="2">
    <source>
        <dbReference type="Proteomes" id="UP000004848"/>
    </source>
</evidence>
<dbReference type="CDD" id="cd02440">
    <property type="entry name" value="AdoMet_MTases"/>
    <property type="match status" value="1"/>
</dbReference>
<keyword evidence="1" id="KW-0808">Transferase</keyword>
<accession>A0P285</accession>
<proteinExistence type="predicted"/>
<dbReference type="RefSeq" id="WP_006939413.1">
    <property type="nucleotide sequence ID" value="NZ_AAUW01000025.1"/>
</dbReference>
<dbReference type="GO" id="GO:0008168">
    <property type="term" value="F:methyltransferase activity"/>
    <property type="evidence" value="ECO:0007669"/>
    <property type="project" value="UniProtKB-KW"/>
</dbReference>
<name>A0P285_ROSAI</name>
<keyword evidence="1" id="KW-0489">Methyltransferase</keyword>
<dbReference type="Proteomes" id="UP000004848">
    <property type="component" value="Unassembled WGS sequence"/>
</dbReference>
<dbReference type="eggNOG" id="COG2226">
    <property type="taxonomic scope" value="Bacteria"/>
</dbReference>
<evidence type="ECO:0000313" key="1">
    <source>
        <dbReference type="EMBL" id="EAV40941.1"/>
    </source>
</evidence>
<sequence>MATTWTKDMPSSAGFWSKVARKYAASPIRNQDAYEKTLERTSAHLGPQDSVLELGCGTGTTALLLAGNVRSYLATDFASGMIEIAEAKLKGGPEAKEAPQGLRFAVADVFSDKVEPGETGYDAVVAFNFLHLVENAEETLSRIHQLLKPGGLYISKTVCLKRRAWLFAPLVKVMQLFGKAPFVRFLSFDMLEEKIRSAGFEIIETGTYPAPYSRFVVARKL</sequence>
<dbReference type="PANTHER" id="PTHR43861">
    <property type="entry name" value="TRANS-ACONITATE 2-METHYLTRANSFERASE-RELATED"/>
    <property type="match status" value="1"/>
</dbReference>
<reference evidence="1 2" key="1">
    <citation type="submission" date="2006-05" db="EMBL/GenBank/DDBJ databases">
        <authorList>
            <person name="King G."/>
            <person name="Ferriera S."/>
            <person name="Johnson J."/>
            <person name="Kravitz S."/>
            <person name="Beeson K."/>
            <person name="Sutton G."/>
            <person name="Rogers Y.-H."/>
            <person name="Friedman R."/>
            <person name="Frazier M."/>
            <person name="Venter J.C."/>
        </authorList>
    </citation>
    <scope>NUCLEOTIDE SEQUENCE [LARGE SCALE GENOMIC DNA]</scope>
    <source>
        <strain evidence="2">ATCC 25650 / DSM 13394 / JCM 20685 / NBRC 16684 / NCIMB 2208 / IAM 12614 / B1</strain>
    </source>
</reference>
<protein>
    <submittedName>
        <fullName evidence="1">Methyltransferase, UbiE/COQ5 family protein</fullName>
    </submittedName>
</protein>
<dbReference type="EMBL" id="AAUW01000025">
    <property type="protein sequence ID" value="EAV40941.1"/>
    <property type="molecule type" value="Genomic_DNA"/>
</dbReference>
<dbReference type="GeneID" id="68849536"/>
<dbReference type="AlphaFoldDB" id="A0P285"/>
<dbReference type="GO" id="GO:0032259">
    <property type="term" value="P:methylation"/>
    <property type="evidence" value="ECO:0007669"/>
    <property type="project" value="UniProtKB-KW"/>
</dbReference>
<dbReference type="PANTHER" id="PTHR43861:SF1">
    <property type="entry name" value="TRANS-ACONITATE 2-METHYLTRANSFERASE"/>
    <property type="match status" value="1"/>
</dbReference>
<organism evidence="1 2">
    <name type="scientific">Roseibium aggregatum (strain ATCC 25650 / DSM 13394 / JCM 20685 / NBRC 16684 / NCIMB 2208 / IAM 12614 / B1)</name>
    <name type="common">Stappia aggregata</name>
    <dbReference type="NCBI Taxonomy" id="384765"/>
    <lineage>
        <taxon>Bacteria</taxon>
        <taxon>Pseudomonadati</taxon>
        <taxon>Pseudomonadota</taxon>
        <taxon>Alphaproteobacteria</taxon>
        <taxon>Hyphomicrobiales</taxon>
        <taxon>Stappiaceae</taxon>
        <taxon>Roseibium</taxon>
    </lineage>
</organism>
<gene>
    <name evidence="1" type="ORF">SIAM614_08609</name>
</gene>
<dbReference type="Pfam" id="PF13489">
    <property type="entry name" value="Methyltransf_23"/>
    <property type="match status" value="1"/>
</dbReference>